<comment type="similarity">
    <text evidence="2">Belongs to the paxB family.</text>
</comment>
<reference evidence="7" key="1">
    <citation type="journal article" date="2020" name="Stud. Mycol.">
        <title>101 Dothideomycetes genomes: a test case for predicting lifestyles and emergence of pathogens.</title>
        <authorList>
            <person name="Haridas S."/>
            <person name="Albert R."/>
            <person name="Binder M."/>
            <person name="Bloem J."/>
            <person name="Labutti K."/>
            <person name="Salamov A."/>
            <person name="Andreopoulos B."/>
            <person name="Baker S."/>
            <person name="Barry K."/>
            <person name="Bills G."/>
            <person name="Bluhm B."/>
            <person name="Cannon C."/>
            <person name="Castanera R."/>
            <person name="Culley D."/>
            <person name="Daum C."/>
            <person name="Ezra D."/>
            <person name="Gonzalez J."/>
            <person name="Henrissat B."/>
            <person name="Kuo A."/>
            <person name="Liang C."/>
            <person name="Lipzen A."/>
            <person name="Lutzoni F."/>
            <person name="Magnuson J."/>
            <person name="Mondo S."/>
            <person name="Nolan M."/>
            <person name="Ohm R."/>
            <person name="Pangilinan J."/>
            <person name="Park H.-J."/>
            <person name="Ramirez L."/>
            <person name="Alfaro M."/>
            <person name="Sun H."/>
            <person name="Tritt A."/>
            <person name="Yoshinaga Y."/>
            <person name="Zwiers L.-H."/>
            <person name="Turgeon B."/>
            <person name="Goodwin S."/>
            <person name="Spatafora J."/>
            <person name="Crous P."/>
            <person name="Grigoriev I."/>
        </authorList>
    </citation>
    <scope>NUCLEOTIDE SEQUENCE</scope>
    <source>
        <strain evidence="7">CBS 122367</strain>
    </source>
</reference>
<feature type="transmembrane region" description="Helical" evidence="6">
    <location>
        <begin position="113"/>
        <end position="136"/>
    </location>
</feature>
<feature type="transmembrane region" description="Helical" evidence="6">
    <location>
        <begin position="20"/>
        <end position="45"/>
    </location>
</feature>
<dbReference type="AlphaFoldDB" id="A0A6G1J409"/>
<keyword evidence="5 6" id="KW-0472">Membrane</keyword>
<evidence type="ECO:0000256" key="3">
    <source>
        <dbReference type="ARBA" id="ARBA00022692"/>
    </source>
</evidence>
<evidence type="ECO:0000256" key="2">
    <source>
        <dbReference type="ARBA" id="ARBA00006757"/>
    </source>
</evidence>
<feature type="transmembrane region" description="Helical" evidence="6">
    <location>
        <begin position="148"/>
        <end position="168"/>
    </location>
</feature>
<dbReference type="Pfam" id="PF25129">
    <property type="entry name" value="Pyr4-TMTC"/>
    <property type="match status" value="1"/>
</dbReference>
<name>A0A6G1J409_9PLEO</name>
<evidence type="ECO:0000256" key="5">
    <source>
        <dbReference type="ARBA" id="ARBA00023136"/>
    </source>
</evidence>
<gene>
    <name evidence="7" type="ORF">K458DRAFT_22138</name>
</gene>
<evidence type="ECO:0000256" key="1">
    <source>
        <dbReference type="ARBA" id="ARBA00004141"/>
    </source>
</evidence>
<feature type="transmembrane region" description="Helical" evidence="6">
    <location>
        <begin position="180"/>
        <end position="199"/>
    </location>
</feature>
<keyword evidence="8" id="KW-1185">Reference proteome</keyword>
<feature type="transmembrane region" description="Helical" evidence="6">
    <location>
        <begin position="211"/>
        <end position="234"/>
    </location>
</feature>
<dbReference type="Proteomes" id="UP000799291">
    <property type="component" value="Unassembled WGS sequence"/>
</dbReference>
<evidence type="ECO:0000256" key="4">
    <source>
        <dbReference type="ARBA" id="ARBA00022989"/>
    </source>
</evidence>
<dbReference type="EMBL" id="MU005579">
    <property type="protein sequence ID" value="KAF2685264.1"/>
    <property type="molecule type" value="Genomic_DNA"/>
</dbReference>
<evidence type="ECO:0000313" key="7">
    <source>
        <dbReference type="EMBL" id="KAF2685264.1"/>
    </source>
</evidence>
<feature type="transmembrane region" description="Helical" evidence="6">
    <location>
        <begin position="57"/>
        <end position="77"/>
    </location>
</feature>
<protein>
    <submittedName>
        <fullName evidence="7">Uncharacterized protein</fullName>
    </submittedName>
</protein>
<dbReference type="InterPro" id="IPR039020">
    <property type="entry name" value="PaxB-like"/>
</dbReference>
<dbReference type="GO" id="GO:0016020">
    <property type="term" value="C:membrane"/>
    <property type="evidence" value="ECO:0007669"/>
    <property type="project" value="UniProtKB-SubCell"/>
</dbReference>
<evidence type="ECO:0000313" key="8">
    <source>
        <dbReference type="Proteomes" id="UP000799291"/>
    </source>
</evidence>
<comment type="subcellular location">
    <subcellularLocation>
        <location evidence="1">Membrane</location>
        <topology evidence="1">Multi-pass membrane protein</topology>
    </subcellularLocation>
</comment>
<accession>A0A6G1J409</accession>
<dbReference type="OrthoDB" id="5294024at2759"/>
<organism evidence="7 8">
    <name type="scientific">Lentithecium fluviatile CBS 122367</name>
    <dbReference type="NCBI Taxonomy" id="1168545"/>
    <lineage>
        <taxon>Eukaryota</taxon>
        <taxon>Fungi</taxon>
        <taxon>Dikarya</taxon>
        <taxon>Ascomycota</taxon>
        <taxon>Pezizomycotina</taxon>
        <taxon>Dothideomycetes</taxon>
        <taxon>Pleosporomycetidae</taxon>
        <taxon>Pleosporales</taxon>
        <taxon>Massarineae</taxon>
        <taxon>Lentitheciaceae</taxon>
        <taxon>Lentithecium</taxon>
    </lineage>
</organism>
<keyword evidence="3 6" id="KW-0812">Transmembrane</keyword>
<dbReference type="PANTHER" id="PTHR42038">
    <property type="match status" value="1"/>
</dbReference>
<feature type="transmembrane region" description="Helical" evidence="6">
    <location>
        <begin position="83"/>
        <end position="101"/>
    </location>
</feature>
<proteinExistence type="inferred from homology"/>
<sequence>MKLTLPTLPLSAIDTRNNPLLLYLWVQDYLTIVMGLLWITAYILYIRQAYRDASYGMPLFALCTNVAWELLYGLFYPPGVGEFVTFLPYFIVDLGLVYTNVKFGPNEWKDSPLIRNNIPWIILFGTGMMTWAQWAFVNMFDDLHEASFWSGFVCQLGVGWGAVAMVGARGSVRGQSLQIWFFRFTGTLCAIAVFQWRVYHYPADYTYVRTPMATFLFVAAEVAEVLYPLLFLYVRNLEHEEKRKKG</sequence>
<dbReference type="PANTHER" id="PTHR42038:SF2">
    <property type="entry name" value="TERPENE CYCLASE AUSL"/>
    <property type="match status" value="1"/>
</dbReference>
<evidence type="ECO:0000256" key="6">
    <source>
        <dbReference type="SAM" id="Phobius"/>
    </source>
</evidence>
<keyword evidence="4 6" id="KW-1133">Transmembrane helix</keyword>
<dbReference type="GO" id="GO:0016829">
    <property type="term" value="F:lyase activity"/>
    <property type="evidence" value="ECO:0007669"/>
    <property type="project" value="InterPro"/>
</dbReference>